<dbReference type="Gene3D" id="1.10.630.10">
    <property type="entry name" value="Cytochrome P450"/>
    <property type="match status" value="2"/>
</dbReference>
<keyword evidence="8" id="KW-0256">Endoplasmic reticulum</keyword>
<dbReference type="PANTHER" id="PTHR24291:SF189">
    <property type="entry name" value="CYTOCHROME P450 4C3-RELATED"/>
    <property type="match status" value="1"/>
</dbReference>
<evidence type="ECO:0000256" key="9">
    <source>
        <dbReference type="ARBA" id="ARBA00022848"/>
    </source>
</evidence>
<evidence type="ECO:0000256" key="7">
    <source>
        <dbReference type="ARBA" id="ARBA00022723"/>
    </source>
</evidence>
<evidence type="ECO:0000256" key="11">
    <source>
        <dbReference type="ARBA" id="ARBA00023004"/>
    </source>
</evidence>
<name>A0A4S2KQ84_9HYME</name>
<keyword evidence="11 14" id="KW-0408">Iron</keyword>
<dbReference type="InterPro" id="IPR002403">
    <property type="entry name" value="Cyt_P450_E_grp-IV"/>
</dbReference>
<evidence type="ECO:0000313" key="17">
    <source>
        <dbReference type="Proteomes" id="UP000310200"/>
    </source>
</evidence>
<keyword evidence="17" id="KW-1185">Reference proteome</keyword>
<gene>
    <name evidence="16" type="ORF">DBV15_00779</name>
</gene>
<dbReference type="GO" id="GO:0005789">
    <property type="term" value="C:endoplasmic reticulum membrane"/>
    <property type="evidence" value="ECO:0007669"/>
    <property type="project" value="UniProtKB-SubCell"/>
</dbReference>
<dbReference type="Pfam" id="PF00067">
    <property type="entry name" value="p450"/>
    <property type="match status" value="1"/>
</dbReference>
<keyword evidence="9" id="KW-0492">Microsome</keyword>
<evidence type="ECO:0000256" key="6">
    <source>
        <dbReference type="ARBA" id="ARBA00022617"/>
    </source>
</evidence>
<organism evidence="16 17">
    <name type="scientific">Temnothorax longispinosus</name>
    <dbReference type="NCBI Taxonomy" id="300112"/>
    <lineage>
        <taxon>Eukaryota</taxon>
        <taxon>Metazoa</taxon>
        <taxon>Ecdysozoa</taxon>
        <taxon>Arthropoda</taxon>
        <taxon>Hexapoda</taxon>
        <taxon>Insecta</taxon>
        <taxon>Pterygota</taxon>
        <taxon>Neoptera</taxon>
        <taxon>Endopterygota</taxon>
        <taxon>Hymenoptera</taxon>
        <taxon>Apocrita</taxon>
        <taxon>Aculeata</taxon>
        <taxon>Formicoidea</taxon>
        <taxon>Formicidae</taxon>
        <taxon>Myrmicinae</taxon>
        <taxon>Temnothorax</taxon>
    </lineage>
</organism>
<reference evidence="16 17" key="1">
    <citation type="journal article" date="2019" name="Philos. Trans. R. Soc. Lond., B, Biol. Sci.">
        <title>Ant behaviour and brain gene expression of defending hosts depend on the ecological success of the intruding social parasite.</title>
        <authorList>
            <person name="Kaur R."/>
            <person name="Stoldt M."/>
            <person name="Jongepier E."/>
            <person name="Feldmeyer B."/>
            <person name="Menzel F."/>
            <person name="Bornberg-Bauer E."/>
            <person name="Foitzik S."/>
        </authorList>
    </citation>
    <scope>NUCLEOTIDE SEQUENCE [LARGE SCALE GENOMIC DNA]</scope>
    <source>
        <tissue evidence="16">Whole body</tissue>
    </source>
</reference>
<evidence type="ECO:0000256" key="2">
    <source>
        <dbReference type="ARBA" id="ARBA00003690"/>
    </source>
</evidence>
<dbReference type="InterPro" id="IPR036396">
    <property type="entry name" value="Cyt_P450_sf"/>
</dbReference>
<dbReference type="GO" id="GO:0005506">
    <property type="term" value="F:iron ion binding"/>
    <property type="evidence" value="ECO:0007669"/>
    <property type="project" value="InterPro"/>
</dbReference>
<evidence type="ECO:0000256" key="13">
    <source>
        <dbReference type="ARBA" id="ARBA00023136"/>
    </source>
</evidence>
<dbReference type="GO" id="GO:0016705">
    <property type="term" value="F:oxidoreductase activity, acting on paired donors, with incorporation or reduction of molecular oxygen"/>
    <property type="evidence" value="ECO:0007669"/>
    <property type="project" value="InterPro"/>
</dbReference>
<feature type="binding site" description="axial binding residue" evidence="14">
    <location>
        <position position="415"/>
    </location>
    <ligand>
        <name>heme</name>
        <dbReference type="ChEBI" id="CHEBI:30413"/>
    </ligand>
    <ligandPart>
        <name>Fe</name>
        <dbReference type="ChEBI" id="CHEBI:18248"/>
    </ligandPart>
</feature>
<comment type="similarity">
    <text evidence="5 15">Belongs to the cytochrome P450 family.</text>
</comment>
<dbReference type="InterPro" id="IPR050196">
    <property type="entry name" value="Cytochrome_P450_Monoox"/>
</dbReference>
<evidence type="ECO:0000256" key="10">
    <source>
        <dbReference type="ARBA" id="ARBA00023002"/>
    </source>
</evidence>
<comment type="cofactor">
    <cofactor evidence="1 14">
        <name>heme</name>
        <dbReference type="ChEBI" id="CHEBI:30413"/>
    </cofactor>
</comment>
<protein>
    <submittedName>
        <fullName evidence="16">Cytochrome P450 4C1</fullName>
    </submittedName>
</protein>
<keyword evidence="13" id="KW-0472">Membrane</keyword>
<proteinExistence type="inferred from homology"/>
<keyword evidence="10 15" id="KW-0560">Oxidoreductase</keyword>
<dbReference type="SUPFAM" id="SSF48264">
    <property type="entry name" value="Cytochrome P450"/>
    <property type="match status" value="2"/>
</dbReference>
<evidence type="ECO:0000256" key="5">
    <source>
        <dbReference type="ARBA" id="ARBA00010617"/>
    </source>
</evidence>
<evidence type="ECO:0000256" key="12">
    <source>
        <dbReference type="ARBA" id="ARBA00023033"/>
    </source>
</evidence>
<dbReference type="PRINTS" id="PR00465">
    <property type="entry name" value="EP450IV"/>
</dbReference>
<dbReference type="InterPro" id="IPR001128">
    <property type="entry name" value="Cyt_P450"/>
</dbReference>
<dbReference type="STRING" id="300112.A0A4S2KQ84"/>
<keyword evidence="6 14" id="KW-0349">Heme</keyword>
<comment type="subcellular location">
    <subcellularLocation>
        <location evidence="4">Endoplasmic reticulum membrane</location>
        <topology evidence="4">Peripheral membrane protein</topology>
    </subcellularLocation>
    <subcellularLocation>
        <location evidence="3">Microsome membrane</location>
        <topology evidence="3">Peripheral membrane protein</topology>
    </subcellularLocation>
</comment>
<dbReference type="Proteomes" id="UP000310200">
    <property type="component" value="Unassembled WGS sequence"/>
</dbReference>
<sequence>MLFTYVFRNRPVDAQKNGNNELLPPESGVEVSKVGEVVCIAFVNGIDISAVAITVLSKTRTEIIWIFEIWSTPRAANRATIKLEESATRRDGDDDDFSLVTVTSASLQESTGSTLTGSIYTNWEEKFACRSLQSRGRVFSYRKRRTHVKDGIFNAPAGDSRLVFVWPQKASRGRLSNVFAPMLRGVLIGLLFVDALHLWPGEFLPTCLPSTMPITLPPVTCNVIEPRWFSRKLLQLSVMKVIKMKQVFPSTVNITKGEEYDLLRPWLGNGLLTSTGKDAKSLHVYQLVCTYGKQWFHDRKLIGPTFHFSILDQFAVVLSEKAEILIKCLEREIEKDSGKAVDVFPLIVNAALDVICDNYILPKGFSVTLAILLAHRNPKVWPDPMKFDPDRFLPENSKHRNPYAYVPFSAGPRNCIGQRFALLEEKIMLAAILRKWRVKSVKTLDTIEYGGALILRPCEEVLINFTPKK</sequence>
<dbReference type="EMBL" id="QBLH01002024">
    <property type="protein sequence ID" value="TGZ50137.1"/>
    <property type="molecule type" value="Genomic_DNA"/>
</dbReference>
<comment type="caution">
    <text evidence="16">The sequence shown here is derived from an EMBL/GenBank/DDBJ whole genome shotgun (WGS) entry which is preliminary data.</text>
</comment>
<comment type="function">
    <text evidence="2">May be involved in the metabolism of insect hormones and in the breakdown of synthetic insecticides.</text>
</comment>
<dbReference type="GO" id="GO:0004497">
    <property type="term" value="F:monooxygenase activity"/>
    <property type="evidence" value="ECO:0007669"/>
    <property type="project" value="UniProtKB-KW"/>
</dbReference>
<dbReference type="PROSITE" id="PS00086">
    <property type="entry name" value="CYTOCHROME_P450"/>
    <property type="match status" value="1"/>
</dbReference>
<dbReference type="AlphaFoldDB" id="A0A4S2KQ84"/>
<keyword evidence="12 15" id="KW-0503">Monooxygenase</keyword>
<dbReference type="GO" id="GO:0020037">
    <property type="term" value="F:heme binding"/>
    <property type="evidence" value="ECO:0007669"/>
    <property type="project" value="InterPro"/>
</dbReference>
<evidence type="ECO:0000256" key="8">
    <source>
        <dbReference type="ARBA" id="ARBA00022824"/>
    </source>
</evidence>
<accession>A0A4S2KQ84</accession>
<keyword evidence="7 14" id="KW-0479">Metal-binding</keyword>
<evidence type="ECO:0000256" key="1">
    <source>
        <dbReference type="ARBA" id="ARBA00001971"/>
    </source>
</evidence>
<evidence type="ECO:0000256" key="4">
    <source>
        <dbReference type="ARBA" id="ARBA00004406"/>
    </source>
</evidence>
<evidence type="ECO:0000256" key="3">
    <source>
        <dbReference type="ARBA" id="ARBA00004174"/>
    </source>
</evidence>
<evidence type="ECO:0000313" key="16">
    <source>
        <dbReference type="EMBL" id="TGZ50137.1"/>
    </source>
</evidence>
<evidence type="ECO:0000256" key="15">
    <source>
        <dbReference type="RuleBase" id="RU000461"/>
    </source>
</evidence>
<evidence type="ECO:0000256" key="14">
    <source>
        <dbReference type="PIRSR" id="PIRSR602403-1"/>
    </source>
</evidence>
<dbReference type="PANTHER" id="PTHR24291">
    <property type="entry name" value="CYTOCHROME P450 FAMILY 4"/>
    <property type="match status" value="1"/>
</dbReference>
<dbReference type="InterPro" id="IPR017972">
    <property type="entry name" value="Cyt_P450_CS"/>
</dbReference>